<name>A0A2T7F4M2_9POAL</name>
<reference evidence="2 3" key="1">
    <citation type="submission" date="2018-04" db="EMBL/GenBank/DDBJ databases">
        <title>WGS assembly of Panicum hallii var. hallii HAL2.</title>
        <authorList>
            <person name="Lovell J."/>
            <person name="Jenkins J."/>
            <person name="Lowry D."/>
            <person name="Mamidi S."/>
            <person name="Sreedasyam A."/>
            <person name="Weng X."/>
            <person name="Barry K."/>
            <person name="Bonette J."/>
            <person name="Campitelli B."/>
            <person name="Daum C."/>
            <person name="Gordon S."/>
            <person name="Gould B."/>
            <person name="Lipzen A."/>
            <person name="MacQueen A."/>
            <person name="Palacio-Mejia J."/>
            <person name="Plott C."/>
            <person name="Shakirov E."/>
            <person name="Shu S."/>
            <person name="Yoshinaga Y."/>
            <person name="Zane M."/>
            <person name="Rokhsar D."/>
            <person name="Grimwood J."/>
            <person name="Schmutz J."/>
            <person name="Juenger T."/>
        </authorList>
    </citation>
    <scope>NUCLEOTIDE SEQUENCE [LARGE SCALE GENOMIC DNA]</scope>
    <source>
        <strain evidence="3">cv. HAL2</strain>
    </source>
</reference>
<gene>
    <name evidence="2" type="ORF">GQ55_1G115300</name>
</gene>
<organism evidence="2 3">
    <name type="scientific">Panicum hallii var. hallii</name>
    <dbReference type="NCBI Taxonomy" id="1504633"/>
    <lineage>
        <taxon>Eukaryota</taxon>
        <taxon>Viridiplantae</taxon>
        <taxon>Streptophyta</taxon>
        <taxon>Embryophyta</taxon>
        <taxon>Tracheophyta</taxon>
        <taxon>Spermatophyta</taxon>
        <taxon>Magnoliopsida</taxon>
        <taxon>Liliopsida</taxon>
        <taxon>Poales</taxon>
        <taxon>Poaceae</taxon>
        <taxon>PACMAD clade</taxon>
        <taxon>Panicoideae</taxon>
        <taxon>Panicodae</taxon>
        <taxon>Paniceae</taxon>
        <taxon>Panicinae</taxon>
        <taxon>Panicum</taxon>
        <taxon>Panicum sect. Panicum</taxon>
    </lineage>
</organism>
<dbReference type="AlphaFoldDB" id="A0A2T7F4M2"/>
<dbReference type="OrthoDB" id="10604041at2759"/>
<dbReference type="EMBL" id="CM009749">
    <property type="protein sequence ID" value="PUZ75036.1"/>
    <property type="molecule type" value="Genomic_DNA"/>
</dbReference>
<dbReference type="Proteomes" id="UP000244336">
    <property type="component" value="Chromosome 1"/>
</dbReference>
<keyword evidence="3" id="KW-1185">Reference proteome</keyword>
<sequence>MLLQRFSVPRPQAPLARGGAAASPAITKAEGSSSKKVCGFGAVQLPRALVQRPMQQSASATAPGAPVAVDTDDVQQLLEEMPLRLVHFLISQVGNETCTLTCIANCPEHLY</sequence>
<evidence type="ECO:0000313" key="2">
    <source>
        <dbReference type="EMBL" id="PUZ75036.1"/>
    </source>
</evidence>
<proteinExistence type="predicted"/>
<evidence type="ECO:0000313" key="3">
    <source>
        <dbReference type="Proteomes" id="UP000244336"/>
    </source>
</evidence>
<evidence type="ECO:0000256" key="1">
    <source>
        <dbReference type="SAM" id="MobiDB-lite"/>
    </source>
</evidence>
<accession>A0A2T7F4M2</accession>
<protein>
    <submittedName>
        <fullName evidence="2">Uncharacterized protein</fullName>
    </submittedName>
</protein>
<dbReference type="Gramene" id="PUZ75036">
    <property type="protein sequence ID" value="PUZ75036"/>
    <property type="gene ID" value="GQ55_1G115300"/>
</dbReference>
<feature type="region of interest" description="Disordered" evidence="1">
    <location>
        <begin position="1"/>
        <end position="26"/>
    </location>
</feature>